<accession>A0A5R8KBT4</accession>
<feature type="signal peptide" evidence="1">
    <location>
        <begin position="1"/>
        <end position="19"/>
    </location>
</feature>
<evidence type="ECO:0008006" key="4">
    <source>
        <dbReference type="Google" id="ProtNLM"/>
    </source>
</evidence>
<keyword evidence="1" id="KW-0732">Signal</keyword>
<dbReference type="SUPFAM" id="SSF47240">
    <property type="entry name" value="Ferritin-like"/>
    <property type="match status" value="1"/>
</dbReference>
<sequence length="71" mass="7506">MKKLLLALAFASLASVASAAPVNKTCPVGSRPARTDITVTHKGEEVALCCNNCKKKFEADPAKYEGNIKKG</sequence>
<evidence type="ECO:0000313" key="3">
    <source>
        <dbReference type="Proteomes" id="UP000306196"/>
    </source>
</evidence>
<evidence type="ECO:0000256" key="1">
    <source>
        <dbReference type="SAM" id="SignalP"/>
    </source>
</evidence>
<proteinExistence type="predicted"/>
<gene>
    <name evidence="2" type="ORF">FEM03_17255</name>
</gene>
<evidence type="ECO:0000313" key="2">
    <source>
        <dbReference type="EMBL" id="TLD69395.1"/>
    </source>
</evidence>
<name>A0A5R8KBT4_9BACT</name>
<dbReference type="RefSeq" id="WP_138087538.1">
    <property type="nucleotide sequence ID" value="NZ_VAUV01000013.1"/>
</dbReference>
<dbReference type="Proteomes" id="UP000306196">
    <property type="component" value="Unassembled WGS sequence"/>
</dbReference>
<reference evidence="2 3" key="1">
    <citation type="submission" date="2019-05" db="EMBL/GenBank/DDBJ databases">
        <title>Verrucobacter flavum gen. nov., sp. nov. a new member of the family Verrucomicrobiaceae.</title>
        <authorList>
            <person name="Szuroczki S."/>
            <person name="Abbaszade G."/>
            <person name="Szabo A."/>
            <person name="Felfoldi T."/>
            <person name="Schumann P."/>
            <person name="Boka K."/>
            <person name="Keki Z."/>
            <person name="Toumi M."/>
            <person name="Toth E."/>
        </authorList>
    </citation>
    <scope>NUCLEOTIDE SEQUENCE [LARGE SCALE GENOMIC DNA]</scope>
    <source>
        <strain evidence="2 3">MG-N-17</strain>
    </source>
</reference>
<dbReference type="OrthoDB" id="196754at2"/>
<protein>
    <recommendedName>
        <fullName evidence="4">YHS domain-containing protein</fullName>
    </recommendedName>
</protein>
<organism evidence="2 3">
    <name type="scientific">Phragmitibacter flavus</name>
    <dbReference type="NCBI Taxonomy" id="2576071"/>
    <lineage>
        <taxon>Bacteria</taxon>
        <taxon>Pseudomonadati</taxon>
        <taxon>Verrucomicrobiota</taxon>
        <taxon>Verrucomicrobiia</taxon>
        <taxon>Verrucomicrobiales</taxon>
        <taxon>Verrucomicrobiaceae</taxon>
        <taxon>Phragmitibacter</taxon>
    </lineage>
</organism>
<dbReference type="InterPro" id="IPR009078">
    <property type="entry name" value="Ferritin-like_SF"/>
</dbReference>
<comment type="caution">
    <text evidence="2">The sequence shown here is derived from an EMBL/GenBank/DDBJ whole genome shotgun (WGS) entry which is preliminary data.</text>
</comment>
<keyword evidence="3" id="KW-1185">Reference proteome</keyword>
<dbReference type="AlphaFoldDB" id="A0A5R8KBT4"/>
<dbReference type="GO" id="GO:0016491">
    <property type="term" value="F:oxidoreductase activity"/>
    <property type="evidence" value="ECO:0007669"/>
    <property type="project" value="InterPro"/>
</dbReference>
<feature type="chain" id="PRO_5024312930" description="YHS domain-containing protein" evidence="1">
    <location>
        <begin position="20"/>
        <end position="71"/>
    </location>
</feature>
<dbReference type="Gene3D" id="1.10.620.20">
    <property type="entry name" value="Ribonucleotide Reductase, subunit A"/>
    <property type="match status" value="1"/>
</dbReference>
<dbReference type="InterPro" id="IPR012348">
    <property type="entry name" value="RNR-like"/>
</dbReference>
<dbReference type="EMBL" id="VAUV01000013">
    <property type="protein sequence ID" value="TLD69395.1"/>
    <property type="molecule type" value="Genomic_DNA"/>
</dbReference>